<feature type="compositionally biased region" description="Polar residues" evidence="2">
    <location>
        <begin position="284"/>
        <end position="310"/>
    </location>
</feature>
<dbReference type="Pfam" id="PF00595">
    <property type="entry name" value="PDZ"/>
    <property type="match status" value="1"/>
</dbReference>
<dbReference type="FunFam" id="2.30.42.10:FF:000028">
    <property type="entry name" value="PDZ domain containing ring finger 4"/>
    <property type="match status" value="1"/>
</dbReference>
<feature type="compositionally biased region" description="Basic and acidic residues" evidence="2">
    <location>
        <begin position="430"/>
        <end position="445"/>
    </location>
</feature>
<dbReference type="Gene3D" id="2.30.42.10">
    <property type="match status" value="1"/>
</dbReference>
<dbReference type="SMART" id="SM00228">
    <property type="entry name" value="PDZ"/>
    <property type="match status" value="1"/>
</dbReference>
<gene>
    <name evidence="4" type="ORF">AGOR_G00249480</name>
</gene>
<dbReference type="EMBL" id="JAERUA010000025">
    <property type="protein sequence ID" value="KAI1882322.1"/>
    <property type="molecule type" value="Genomic_DNA"/>
</dbReference>
<feature type="compositionally biased region" description="Acidic residues" evidence="2">
    <location>
        <begin position="331"/>
        <end position="340"/>
    </location>
</feature>
<feature type="compositionally biased region" description="Polar residues" evidence="2">
    <location>
        <begin position="448"/>
        <end position="457"/>
    </location>
</feature>
<dbReference type="PROSITE" id="PS50106">
    <property type="entry name" value="PDZ"/>
    <property type="match status" value="1"/>
</dbReference>
<accession>A0A8T3CG97</accession>
<name>A0A8T3CG97_9TELE</name>
<evidence type="ECO:0000313" key="5">
    <source>
        <dbReference type="Proteomes" id="UP000829720"/>
    </source>
</evidence>
<dbReference type="OrthoDB" id="6270329at2759"/>
<evidence type="ECO:0000256" key="1">
    <source>
        <dbReference type="ARBA" id="ARBA00023054"/>
    </source>
</evidence>
<dbReference type="PANTHER" id="PTHR15545">
    <property type="entry name" value="PDZ DOMAIN CONTAINING RING FINGER PROTEIN 3, 4"/>
    <property type="match status" value="1"/>
</dbReference>
<feature type="region of interest" description="Disordered" evidence="2">
    <location>
        <begin position="412"/>
        <end position="521"/>
    </location>
</feature>
<comment type="caution">
    <text evidence="4">The sequence shown here is derived from an EMBL/GenBank/DDBJ whole genome shotgun (WGS) entry which is preliminary data.</text>
</comment>
<evidence type="ECO:0000256" key="2">
    <source>
        <dbReference type="SAM" id="MobiDB-lite"/>
    </source>
</evidence>
<dbReference type="InterPro" id="IPR036034">
    <property type="entry name" value="PDZ_sf"/>
</dbReference>
<dbReference type="SUPFAM" id="SSF50156">
    <property type="entry name" value="PDZ domain-like"/>
    <property type="match status" value="1"/>
</dbReference>
<dbReference type="InterPro" id="IPR051971">
    <property type="entry name" value="E3_ubiquitin-PDZ_ligase"/>
</dbReference>
<dbReference type="Proteomes" id="UP000829720">
    <property type="component" value="Unassembled WGS sequence"/>
</dbReference>
<evidence type="ECO:0000259" key="3">
    <source>
        <dbReference type="PROSITE" id="PS50106"/>
    </source>
</evidence>
<dbReference type="PANTHER" id="PTHR15545:SF6">
    <property type="entry name" value="PDZ DOMAIN-CONTAINING RING FINGER PROTEIN 4"/>
    <property type="match status" value="1"/>
</dbReference>
<feature type="compositionally biased region" description="Polar residues" evidence="2">
    <location>
        <begin position="467"/>
        <end position="479"/>
    </location>
</feature>
<keyword evidence="1" id="KW-0175">Coiled coil</keyword>
<reference evidence="4" key="1">
    <citation type="submission" date="2021-01" db="EMBL/GenBank/DDBJ databases">
        <authorList>
            <person name="Zahm M."/>
            <person name="Roques C."/>
            <person name="Cabau C."/>
            <person name="Klopp C."/>
            <person name="Donnadieu C."/>
            <person name="Jouanno E."/>
            <person name="Lampietro C."/>
            <person name="Louis A."/>
            <person name="Herpin A."/>
            <person name="Echchiki A."/>
            <person name="Berthelot C."/>
            <person name="Parey E."/>
            <person name="Roest-Crollius H."/>
            <person name="Braasch I."/>
            <person name="Postlethwait J."/>
            <person name="Bobe J."/>
            <person name="Montfort J."/>
            <person name="Bouchez O."/>
            <person name="Begum T."/>
            <person name="Mejri S."/>
            <person name="Adams A."/>
            <person name="Chen W.-J."/>
            <person name="Guiguen Y."/>
        </authorList>
    </citation>
    <scope>NUCLEOTIDE SEQUENCE</scope>
    <source>
        <tissue evidence="4">Blood</tissue>
    </source>
</reference>
<protein>
    <recommendedName>
        <fullName evidence="3">PDZ domain-containing protein</fullName>
    </recommendedName>
</protein>
<feature type="region of interest" description="Disordered" evidence="2">
    <location>
        <begin position="283"/>
        <end position="340"/>
    </location>
</feature>
<organism evidence="4 5">
    <name type="scientific">Albula goreensis</name>
    <dbReference type="NCBI Taxonomy" id="1534307"/>
    <lineage>
        <taxon>Eukaryota</taxon>
        <taxon>Metazoa</taxon>
        <taxon>Chordata</taxon>
        <taxon>Craniata</taxon>
        <taxon>Vertebrata</taxon>
        <taxon>Euteleostomi</taxon>
        <taxon>Actinopterygii</taxon>
        <taxon>Neopterygii</taxon>
        <taxon>Teleostei</taxon>
        <taxon>Albuliformes</taxon>
        <taxon>Albulidae</taxon>
        <taxon>Albula</taxon>
    </lineage>
</organism>
<evidence type="ECO:0000313" key="4">
    <source>
        <dbReference type="EMBL" id="KAI1882322.1"/>
    </source>
</evidence>
<proteinExistence type="predicted"/>
<dbReference type="AlphaFoldDB" id="A0A8T3CG97"/>
<keyword evidence="5" id="KW-1185">Reference proteome</keyword>
<dbReference type="InterPro" id="IPR001478">
    <property type="entry name" value="PDZ"/>
</dbReference>
<sequence>MGCNLCTLRKREEHYRLLYEIAQVNGKDLSKATPDEAVEAFCHARDPIVVQVLQRSPAPRSHGNSQEICLVDVCTQTDITFEHIMALSKLRPPTPPLPDICPFLLSDSCHSLQTMEQEFYEGTEYLSHIPASCDRAEEYEYEEVELCRQNSQEKLGLTLCYRTDDEEDVGIYVSEVGPDSIAARDGRIREGDRILQINGQDIQNKEEAVTVLSNEDCINILLLVARPEIQLDEGWLDDEQNDFLEELKMEMLEEQRKDEIKHSAVQQPRERDEVDEEIRADVATCSSNIQDEASTEGDTPSRVQSRSTHGLQDRNRVPGEQLDSDCTTPQADEEDEEDEEECERFQQLLELKCQIRNSGEYDLYYSRRSTIECSLGEPEGMQRELRLLNEELRSIELECQNIMQAHQLRLTQNQSPGGSPKVNKPAHISELPEKSDKDRDKDKDSSSAYNTAESCRSTPLAMRRSSDNSLQRTVSTANLKNLRATAAAQSRQAKPGILEQKETSPSPSPSPSLSPSPYLSPYRHANIPAHARHYQSYMHLIQQRSAVEYGQSQLSLLSMCKDPQRPGESSRTEWKVKVRSDGTRYITKRPVRDRLLRERALKIREERGGGGGTTTDDDAASELKMGRYWSKEERKQHLLRAREQRRRREFMMRSRLESLRENPQSGGEGGRKEVSILELSHRKMMKKRNRKILDNWMTIQELMTHGARTPEDTSVHNAFLSVTTV</sequence>
<feature type="domain" description="PDZ" evidence="3">
    <location>
        <begin position="143"/>
        <end position="221"/>
    </location>
</feature>
<dbReference type="CDD" id="cd06716">
    <property type="entry name" value="PDZ2-PDZRN4-like"/>
    <property type="match status" value="1"/>
</dbReference>